<dbReference type="InParanoid" id="T1F1A8"/>
<dbReference type="KEGG" id="hro:HELRODRAFT_169041"/>
<accession>T1F1A8</accession>
<organism evidence="3 4">
    <name type="scientific">Helobdella robusta</name>
    <name type="common">Californian leech</name>
    <dbReference type="NCBI Taxonomy" id="6412"/>
    <lineage>
        <taxon>Eukaryota</taxon>
        <taxon>Metazoa</taxon>
        <taxon>Spiralia</taxon>
        <taxon>Lophotrochozoa</taxon>
        <taxon>Annelida</taxon>
        <taxon>Clitellata</taxon>
        <taxon>Hirudinea</taxon>
        <taxon>Rhynchobdellida</taxon>
        <taxon>Glossiphoniidae</taxon>
        <taxon>Helobdella</taxon>
    </lineage>
</organism>
<dbReference type="EnsemblMetazoa" id="HelroT169041">
    <property type="protein sequence ID" value="HelroP169041"/>
    <property type="gene ID" value="HelroG169041"/>
</dbReference>
<name>T1F1A8_HELRO</name>
<dbReference type="HOGENOM" id="CLU_2017687_0_0_1"/>
<dbReference type="RefSeq" id="XP_009013123.1">
    <property type="nucleotide sequence ID" value="XM_009014875.1"/>
</dbReference>
<evidence type="ECO:0000313" key="3">
    <source>
        <dbReference type="EnsemblMetazoa" id="HelroP169041"/>
    </source>
</evidence>
<feature type="region of interest" description="Disordered" evidence="1">
    <location>
        <begin position="30"/>
        <end position="55"/>
    </location>
</feature>
<evidence type="ECO:0000256" key="1">
    <source>
        <dbReference type="SAM" id="MobiDB-lite"/>
    </source>
</evidence>
<evidence type="ECO:0000313" key="2">
    <source>
        <dbReference type="EMBL" id="ESO09101.1"/>
    </source>
</evidence>
<dbReference type="AlphaFoldDB" id="T1F1A8"/>
<reference evidence="3" key="3">
    <citation type="submission" date="2015-06" db="UniProtKB">
        <authorList>
            <consortium name="EnsemblMetazoa"/>
        </authorList>
    </citation>
    <scope>IDENTIFICATION</scope>
</reference>
<dbReference type="CTD" id="20202608"/>
<dbReference type="Proteomes" id="UP000015101">
    <property type="component" value="Unassembled WGS sequence"/>
</dbReference>
<reference evidence="4" key="1">
    <citation type="submission" date="2012-12" db="EMBL/GenBank/DDBJ databases">
        <authorList>
            <person name="Hellsten U."/>
            <person name="Grimwood J."/>
            <person name="Chapman J.A."/>
            <person name="Shapiro H."/>
            <person name="Aerts A."/>
            <person name="Otillar R.P."/>
            <person name="Terry A.Y."/>
            <person name="Boore J.L."/>
            <person name="Simakov O."/>
            <person name="Marletaz F."/>
            <person name="Cho S.-J."/>
            <person name="Edsinger-Gonzales E."/>
            <person name="Havlak P."/>
            <person name="Kuo D.-H."/>
            <person name="Larsson T."/>
            <person name="Lv J."/>
            <person name="Arendt D."/>
            <person name="Savage R."/>
            <person name="Osoegawa K."/>
            <person name="de Jong P."/>
            <person name="Lindberg D.R."/>
            <person name="Seaver E.C."/>
            <person name="Weisblat D.A."/>
            <person name="Putnam N.H."/>
            <person name="Grigoriev I.V."/>
            <person name="Rokhsar D.S."/>
        </authorList>
    </citation>
    <scope>NUCLEOTIDE SEQUENCE</scope>
</reference>
<dbReference type="EMBL" id="AMQM01003165">
    <property type="status" value="NOT_ANNOTATED_CDS"/>
    <property type="molecule type" value="Genomic_DNA"/>
</dbReference>
<protein>
    <submittedName>
        <fullName evidence="2 3">Uncharacterized protein</fullName>
    </submittedName>
</protein>
<dbReference type="GeneID" id="20202608"/>
<sequence>MKTTRANEVICAGYMARNCDTILIGIRASDESPDRPADALQPLTSPPPNDVNILRSPSLNDVNIRIARSLKRSPASRKKKMILMKRVLDLKDELDRESRDYFSAIGISPNSYAGSDNYGSRDY</sequence>
<keyword evidence="4" id="KW-1185">Reference proteome</keyword>
<gene>
    <name evidence="3" type="primary">20202608</name>
    <name evidence="2" type="ORF">HELRODRAFT_169041</name>
</gene>
<reference evidence="2 4" key="2">
    <citation type="journal article" date="2013" name="Nature">
        <title>Insights into bilaterian evolution from three spiralian genomes.</title>
        <authorList>
            <person name="Simakov O."/>
            <person name="Marletaz F."/>
            <person name="Cho S.J."/>
            <person name="Edsinger-Gonzales E."/>
            <person name="Havlak P."/>
            <person name="Hellsten U."/>
            <person name="Kuo D.H."/>
            <person name="Larsson T."/>
            <person name="Lv J."/>
            <person name="Arendt D."/>
            <person name="Savage R."/>
            <person name="Osoegawa K."/>
            <person name="de Jong P."/>
            <person name="Grimwood J."/>
            <person name="Chapman J.A."/>
            <person name="Shapiro H."/>
            <person name="Aerts A."/>
            <person name="Otillar R.P."/>
            <person name="Terry A.Y."/>
            <person name="Boore J.L."/>
            <person name="Grigoriev I.V."/>
            <person name="Lindberg D.R."/>
            <person name="Seaver E.C."/>
            <person name="Weisblat D.A."/>
            <person name="Putnam N.H."/>
            <person name="Rokhsar D.S."/>
        </authorList>
    </citation>
    <scope>NUCLEOTIDE SEQUENCE</scope>
</reference>
<proteinExistence type="predicted"/>
<dbReference type="EMBL" id="KB096023">
    <property type="protein sequence ID" value="ESO09101.1"/>
    <property type="molecule type" value="Genomic_DNA"/>
</dbReference>
<evidence type="ECO:0000313" key="4">
    <source>
        <dbReference type="Proteomes" id="UP000015101"/>
    </source>
</evidence>